<keyword evidence="3" id="KW-0698">rRNA processing</keyword>
<comment type="subcellular location">
    <subcellularLocation>
        <location evidence="1">Nucleus</location>
        <location evidence="1">Nucleolus</location>
    </subcellularLocation>
</comment>
<evidence type="ECO:0000259" key="10">
    <source>
        <dbReference type="Pfam" id="PF16575"/>
    </source>
</evidence>
<dbReference type="Proteomes" id="UP000326759">
    <property type="component" value="Unassembled WGS sequence"/>
</dbReference>
<comment type="caution">
    <text evidence="13">The sequence shown here is derived from an EMBL/GenBank/DDBJ whole genome shotgun (WGS) entry which is preliminary data.</text>
</comment>
<evidence type="ECO:0000313" key="13">
    <source>
        <dbReference type="EMBL" id="KAB7507930.1"/>
    </source>
</evidence>
<keyword evidence="6 13" id="KW-0418">Kinase</keyword>
<evidence type="ECO:0000256" key="7">
    <source>
        <dbReference type="ARBA" id="ARBA00022840"/>
    </source>
</evidence>
<keyword evidence="5" id="KW-0547">Nucleotide-binding</keyword>
<evidence type="ECO:0000256" key="5">
    <source>
        <dbReference type="ARBA" id="ARBA00022741"/>
    </source>
</evidence>
<keyword evidence="4" id="KW-0808">Transferase</keyword>
<dbReference type="PANTHER" id="PTHR12755:SF3">
    <property type="entry name" value="POLYNUCLEOTIDE 5'-HYDROXYL-KINASE NOL9"/>
    <property type="match status" value="1"/>
</dbReference>
<dbReference type="GO" id="GO:0000448">
    <property type="term" value="P:cleavage in ITS2 between 5.8S rRNA and LSU-rRNA of tricistronic rRNA transcript (SSU-rRNA, 5.8S rRNA, LSU-rRNA)"/>
    <property type="evidence" value="ECO:0007669"/>
    <property type="project" value="TreeGrafter"/>
</dbReference>
<dbReference type="InterPro" id="IPR027417">
    <property type="entry name" value="P-loop_NTPase"/>
</dbReference>
<dbReference type="Gene3D" id="3.40.50.300">
    <property type="entry name" value="P-loop containing nucleotide triphosphate hydrolases"/>
    <property type="match status" value="1"/>
</dbReference>
<evidence type="ECO:0000256" key="8">
    <source>
        <dbReference type="ARBA" id="ARBA00023242"/>
    </source>
</evidence>
<evidence type="ECO:0000256" key="2">
    <source>
        <dbReference type="ARBA" id="ARBA00011003"/>
    </source>
</evidence>
<evidence type="ECO:0000256" key="6">
    <source>
        <dbReference type="ARBA" id="ARBA00022777"/>
    </source>
</evidence>
<dbReference type="GO" id="GO:0005730">
    <property type="term" value="C:nucleolus"/>
    <property type="evidence" value="ECO:0007669"/>
    <property type="project" value="UniProtKB-SubCell"/>
</dbReference>
<accession>A0A5N5TP25</accession>
<evidence type="ECO:0000256" key="3">
    <source>
        <dbReference type="ARBA" id="ARBA00022552"/>
    </source>
</evidence>
<dbReference type="InterPro" id="IPR057573">
    <property type="entry name" value="NOL9_N"/>
</dbReference>
<dbReference type="PANTHER" id="PTHR12755">
    <property type="entry name" value="CLEAVAGE/POLYADENYLATION FACTOR IA SUBUNIT CLP1P"/>
    <property type="match status" value="1"/>
</dbReference>
<feature type="domain" description="NOL9 C-terminal" evidence="12">
    <location>
        <begin position="544"/>
        <end position="650"/>
    </location>
</feature>
<dbReference type="InterPro" id="IPR032319">
    <property type="entry name" value="CLP1_P"/>
</dbReference>
<dbReference type="InterPro" id="IPR045116">
    <property type="entry name" value="Clp1/Grc3"/>
</dbReference>
<dbReference type="Pfam" id="PF16575">
    <property type="entry name" value="CLP1_P"/>
    <property type="match status" value="1"/>
</dbReference>
<evidence type="ECO:0000259" key="11">
    <source>
        <dbReference type="Pfam" id="PF24419"/>
    </source>
</evidence>
<protein>
    <recommendedName>
        <fullName evidence="9">Polynucleotide 5'-hydroxyl-kinase NOL9</fullName>
    </recommendedName>
</protein>
<reference evidence="13 14" key="1">
    <citation type="journal article" date="2019" name="PLoS Biol.">
        <title>Sex chromosomes control vertical transmission of feminizing Wolbachia symbionts in an isopod.</title>
        <authorList>
            <person name="Becking T."/>
            <person name="Chebbi M.A."/>
            <person name="Giraud I."/>
            <person name="Moumen B."/>
            <person name="Laverre T."/>
            <person name="Caubet Y."/>
            <person name="Peccoud J."/>
            <person name="Gilbert C."/>
            <person name="Cordaux R."/>
        </authorList>
    </citation>
    <scope>NUCLEOTIDE SEQUENCE [LARGE SCALE GENOMIC DNA]</scope>
    <source>
        <strain evidence="13">ANa2</strain>
        <tissue evidence="13">Whole body excluding digestive tract and cuticle</tissue>
    </source>
</reference>
<feature type="non-terminal residue" evidence="13">
    <location>
        <position position="1"/>
    </location>
</feature>
<dbReference type="OrthoDB" id="2405412at2759"/>
<dbReference type="AlphaFoldDB" id="A0A5N5TP25"/>
<evidence type="ECO:0000313" key="14">
    <source>
        <dbReference type="Proteomes" id="UP000326759"/>
    </source>
</evidence>
<keyword evidence="8" id="KW-0539">Nucleus</keyword>
<keyword evidence="7" id="KW-0067">ATP-binding</keyword>
<dbReference type="GO" id="GO:0051731">
    <property type="term" value="F:polynucleotide 5'-hydroxyl-kinase activity"/>
    <property type="evidence" value="ECO:0007669"/>
    <property type="project" value="InterPro"/>
</dbReference>
<organism evidence="13 14">
    <name type="scientific">Armadillidium nasatum</name>
    <dbReference type="NCBI Taxonomy" id="96803"/>
    <lineage>
        <taxon>Eukaryota</taxon>
        <taxon>Metazoa</taxon>
        <taxon>Ecdysozoa</taxon>
        <taxon>Arthropoda</taxon>
        <taxon>Crustacea</taxon>
        <taxon>Multicrustacea</taxon>
        <taxon>Malacostraca</taxon>
        <taxon>Eumalacostraca</taxon>
        <taxon>Peracarida</taxon>
        <taxon>Isopoda</taxon>
        <taxon>Oniscidea</taxon>
        <taxon>Crinocheta</taxon>
        <taxon>Armadillidiidae</taxon>
        <taxon>Armadillidium</taxon>
    </lineage>
</organism>
<dbReference type="GO" id="GO:0005524">
    <property type="term" value="F:ATP binding"/>
    <property type="evidence" value="ECO:0007669"/>
    <property type="project" value="UniProtKB-KW"/>
</dbReference>
<dbReference type="EMBL" id="SEYY01000141">
    <property type="protein sequence ID" value="KAB7507930.1"/>
    <property type="molecule type" value="Genomic_DNA"/>
</dbReference>
<gene>
    <name evidence="13" type="primary">Nol9</name>
    <name evidence="13" type="ORF">Anas_01727</name>
</gene>
<dbReference type="Pfam" id="PF25467">
    <property type="entry name" value="NOL9_C"/>
    <property type="match status" value="1"/>
</dbReference>
<dbReference type="Pfam" id="PF24419">
    <property type="entry name" value="Cupin_NOL9"/>
    <property type="match status" value="1"/>
</dbReference>
<evidence type="ECO:0000256" key="4">
    <source>
        <dbReference type="ARBA" id="ARBA00022679"/>
    </source>
</evidence>
<keyword evidence="14" id="KW-1185">Reference proteome</keyword>
<proteinExistence type="inferred from homology"/>
<evidence type="ECO:0000256" key="9">
    <source>
        <dbReference type="ARBA" id="ARBA00071212"/>
    </source>
</evidence>
<dbReference type="InterPro" id="IPR057570">
    <property type="entry name" value="NOL9_C"/>
</dbReference>
<name>A0A5N5TP25_9CRUS</name>
<evidence type="ECO:0000256" key="1">
    <source>
        <dbReference type="ARBA" id="ARBA00004604"/>
    </source>
</evidence>
<feature type="domain" description="Clp1 P-loop" evidence="10">
    <location>
        <begin position="325"/>
        <end position="476"/>
    </location>
</feature>
<feature type="domain" description="NOL9 N-terminal" evidence="11">
    <location>
        <begin position="154"/>
        <end position="208"/>
    </location>
</feature>
<sequence>LNLPHFIMSETSDDKIMESVRDFYDQLTNETSKNKNKNRCPTLSLSCKPNKSLKVDAGSVNLSQTLEKITQKEIDKKKAIRKKNRKANNNLRGKSASKTFVKQKSQKSSVDLISTEENESISVSDNKYGMDNVLESSFESEKLYISCKPQDDGSLLVTLFPNSKIYLVGYYTLQLILGDVSVLGYKFKKNEKHVIYSPASHSLLPVNCLGGCEVKKLESQEIKDLCIPLEYVQDLDISTDQPVVIVKMYRYCSNITQIFDESLVTEKEEKLDMCLWKETLAVQLVEDINKCRVPLFCESEEWTSYIEEFQACVELNDKRIFVITGGKSVGKSTFLKYIINRFLSILEVSHVACIDLDPGQPEFSLPGCLTLSVCSSPLLGPSFSHHENYVYSFQKQILLGDILVNHMMNEYLNIVSYLFSLYLEKFSDIPLVVNTMGFTAVTGYDIMIDILRILEPSHVINIESSQSNKNYPTPLTTQIVSSTNRGILRNNRKFLNYHLVTFKSVSKETKKTKSKIGREITIMGYLSLLWKKNEKNLTCYTFKRPLTVNWKRVAVHIHRSSVPPSHVLLAINGSLVALCSMGKEFLYRVDPYHPLRIHYSISSLLSCECLGWGVIRGVDPITQEISIYTPLDAAELRKVNVIAVPNVQLPVYFRNYFSTISGNSPYIKST</sequence>
<comment type="similarity">
    <text evidence="2">Belongs to the Clp1 family. NOL9/GRC3 subfamily.</text>
</comment>
<evidence type="ECO:0000259" key="12">
    <source>
        <dbReference type="Pfam" id="PF25467"/>
    </source>
</evidence>